<dbReference type="Pfam" id="PF07486">
    <property type="entry name" value="Hydrolase_2"/>
    <property type="match status" value="1"/>
</dbReference>
<feature type="domain" description="Cell wall hydrolase SleB" evidence="2">
    <location>
        <begin position="109"/>
        <end position="217"/>
    </location>
</feature>
<name>A0A844YFC9_9SPHN</name>
<sequence length="330" mass="35572">MLSALVSLVAVGTAGGVWLMDSRAEAAAEVATAKKQAVARKIHELNTINEGEGAELVLQGESAQARNSRIPMSSTLERLSGVSGLPLSGPVYETALKCMTQAVYYEAANEPLRGKRAVAQVVLNRMRHSAYPNSVCGVVYEGSNQRVCQFSFTCDGSLLRGPMARQWNESREVAKAALAGSTEPSVGTATHYHADYVLPRWAFQLGKLEKIGVHIFYRFKGSWGSSNAFTRRWSGHEAIPSLDFGRMRERLAANVEIVAPEPEFVPGTTVVADVKDRHASYDVGGRIDTTKTWRLTIPDPVTASSTYRATLGEHGAGSSAGDTSSAEQQP</sequence>
<dbReference type="InterPro" id="IPR042047">
    <property type="entry name" value="SleB_dom1"/>
</dbReference>
<feature type="compositionally biased region" description="Low complexity" evidence="1">
    <location>
        <begin position="316"/>
        <end position="330"/>
    </location>
</feature>
<gene>
    <name evidence="3" type="ORF">GRI48_04385</name>
</gene>
<dbReference type="OrthoDB" id="9785345at2"/>
<protein>
    <submittedName>
        <fullName evidence="3">Cell wall hydrolase</fullName>
    </submittedName>
</protein>
<accession>A0A844YFC9</accession>
<dbReference type="GO" id="GO:0016787">
    <property type="term" value="F:hydrolase activity"/>
    <property type="evidence" value="ECO:0007669"/>
    <property type="project" value="UniProtKB-KW"/>
</dbReference>
<evidence type="ECO:0000313" key="4">
    <source>
        <dbReference type="Proteomes" id="UP000445582"/>
    </source>
</evidence>
<organism evidence="3 4">
    <name type="scientific">Qipengyuania oceanensis</name>
    <dbReference type="NCBI Taxonomy" id="1463597"/>
    <lineage>
        <taxon>Bacteria</taxon>
        <taxon>Pseudomonadati</taxon>
        <taxon>Pseudomonadota</taxon>
        <taxon>Alphaproteobacteria</taxon>
        <taxon>Sphingomonadales</taxon>
        <taxon>Erythrobacteraceae</taxon>
        <taxon>Qipengyuania</taxon>
    </lineage>
</organism>
<feature type="region of interest" description="Disordered" evidence="1">
    <location>
        <begin position="311"/>
        <end position="330"/>
    </location>
</feature>
<evidence type="ECO:0000313" key="3">
    <source>
        <dbReference type="EMBL" id="MXO62245.1"/>
    </source>
</evidence>
<proteinExistence type="predicted"/>
<evidence type="ECO:0000256" key="1">
    <source>
        <dbReference type="SAM" id="MobiDB-lite"/>
    </source>
</evidence>
<evidence type="ECO:0000259" key="2">
    <source>
        <dbReference type="Pfam" id="PF07486"/>
    </source>
</evidence>
<keyword evidence="4" id="KW-1185">Reference proteome</keyword>
<dbReference type="AlphaFoldDB" id="A0A844YFC9"/>
<dbReference type="InterPro" id="IPR011105">
    <property type="entry name" value="Cell_wall_hydrolase_SleB"/>
</dbReference>
<reference evidence="3 4" key="1">
    <citation type="submission" date="2019-12" db="EMBL/GenBank/DDBJ databases">
        <title>Genomic-based taxomic classification of the family Erythrobacteraceae.</title>
        <authorList>
            <person name="Xu L."/>
        </authorList>
    </citation>
    <scope>NUCLEOTIDE SEQUENCE [LARGE SCALE GENOMIC DNA]</scope>
    <source>
        <strain evidence="3 4">MCCC 1A09965</strain>
    </source>
</reference>
<dbReference type="EMBL" id="WTYN01000001">
    <property type="protein sequence ID" value="MXO62245.1"/>
    <property type="molecule type" value="Genomic_DNA"/>
</dbReference>
<keyword evidence="3" id="KW-0378">Hydrolase</keyword>
<dbReference type="Gene3D" id="1.10.10.2520">
    <property type="entry name" value="Cell wall hydrolase SleB, domain 1"/>
    <property type="match status" value="1"/>
</dbReference>
<comment type="caution">
    <text evidence="3">The sequence shown here is derived from an EMBL/GenBank/DDBJ whole genome shotgun (WGS) entry which is preliminary data.</text>
</comment>
<dbReference type="Proteomes" id="UP000445582">
    <property type="component" value="Unassembled WGS sequence"/>
</dbReference>